<evidence type="ECO:0000313" key="2">
    <source>
        <dbReference type="Proteomes" id="UP001342826"/>
    </source>
</evidence>
<reference evidence="1 2" key="1">
    <citation type="submission" date="2023-03" db="EMBL/GenBank/DDBJ databases">
        <title>Bacillus Genome Sequencing.</title>
        <authorList>
            <person name="Dunlap C."/>
        </authorList>
    </citation>
    <scope>NUCLEOTIDE SEQUENCE [LARGE SCALE GENOMIC DNA]</scope>
    <source>
        <strain evidence="1 2">NRS-1717</strain>
    </source>
</reference>
<sequence length="132" mass="15345">MLWPFVLFLIAISVLKLLTNPPSATVEWVMKKFELHSALNGATTTVTIDGKRLEGEDKNKVIHYFNEASFLEKYTVQPETSRTPLIFDTKKGDDDIKLFVYSYDDHLDVIKKYKKKVITYRLRSDNLQKLLC</sequence>
<dbReference type="Proteomes" id="UP001342826">
    <property type="component" value="Unassembled WGS sequence"/>
</dbReference>
<name>A0ABU6NSC6_9BACI</name>
<keyword evidence="2" id="KW-1185">Reference proteome</keyword>
<dbReference type="RefSeq" id="WP_328014672.1">
    <property type="nucleotide sequence ID" value="NZ_JARTFS010000001.1"/>
</dbReference>
<gene>
    <name evidence="1" type="ORF">P9271_01565</name>
</gene>
<dbReference type="EMBL" id="JARTFS010000001">
    <property type="protein sequence ID" value="MED4400047.1"/>
    <property type="molecule type" value="Genomic_DNA"/>
</dbReference>
<organism evidence="1 2">
    <name type="scientific">Metabacillus fastidiosus</name>
    <dbReference type="NCBI Taxonomy" id="1458"/>
    <lineage>
        <taxon>Bacteria</taxon>
        <taxon>Bacillati</taxon>
        <taxon>Bacillota</taxon>
        <taxon>Bacilli</taxon>
        <taxon>Bacillales</taxon>
        <taxon>Bacillaceae</taxon>
        <taxon>Metabacillus</taxon>
    </lineage>
</organism>
<comment type="caution">
    <text evidence="1">The sequence shown here is derived from an EMBL/GenBank/DDBJ whole genome shotgun (WGS) entry which is preliminary data.</text>
</comment>
<evidence type="ECO:0000313" key="1">
    <source>
        <dbReference type="EMBL" id="MED4400047.1"/>
    </source>
</evidence>
<protein>
    <submittedName>
        <fullName evidence="1">YfmQ family protein</fullName>
    </submittedName>
</protein>
<dbReference type="Pfam" id="PF10787">
    <property type="entry name" value="YfmQ"/>
    <property type="match status" value="1"/>
</dbReference>
<accession>A0ABU6NSC6</accession>
<proteinExistence type="predicted"/>
<dbReference type="InterPro" id="IPR019723">
    <property type="entry name" value="Uncharacterised_YfmQ"/>
</dbReference>